<keyword evidence="3" id="KW-0964">Secreted</keyword>
<keyword evidence="5 8" id="KW-1015">Disulfide bond</keyword>
<dbReference type="InterPro" id="IPR005468">
    <property type="entry name" value="Avidin/str"/>
</dbReference>
<evidence type="ECO:0000256" key="6">
    <source>
        <dbReference type="ARBA" id="ARBA00023180"/>
    </source>
</evidence>
<gene>
    <name evidence="11" type="ORF">NDU88_000226</name>
</gene>
<evidence type="ECO:0000256" key="8">
    <source>
        <dbReference type="PIRSR" id="PIRSR605468-51"/>
    </source>
</evidence>
<dbReference type="GO" id="GO:0005576">
    <property type="term" value="C:extracellular region"/>
    <property type="evidence" value="ECO:0007669"/>
    <property type="project" value="UniProtKB-SubCell"/>
</dbReference>
<feature type="region of interest" description="Disordered" evidence="9">
    <location>
        <begin position="137"/>
        <end position="174"/>
    </location>
</feature>
<feature type="compositionally biased region" description="Polar residues" evidence="9">
    <location>
        <begin position="156"/>
        <end position="166"/>
    </location>
</feature>
<dbReference type="InterPro" id="IPR005469">
    <property type="entry name" value="Avidin"/>
</dbReference>
<keyword evidence="4 10" id="KW-0732">Signal</keyword>
<evidence type="ECO:0000256" key="5">
    <source>
        <dbReference type="ARBA" id="ARBA00023157"/>
    </source>
</evidence>
<sequence>MFFLDSTMALRCLSGIIALVLLVAIADSAHGLCSLGGSWRSEHGTLMTMRLGVNGIITGTYQSSSKAPTSVLIGYQQQGDNPTFGVTVKNSAAPTITMLAGQCYTKPDGEPTLRTTWILREPVGNLTEDWKSSRFGTASFSTNDNVNGEADGQWTGGQSQIHNTPKPTEGKVKS</sequence>
<feature type="disulfide bond" evidence="8">
    <location>
        <begin position="33"/>
        <end position="103"/>
    </location>
</feature>
<dbReference type="Gene3D" id="2.40.128.30">
    <property type="entry name" value="Avidin-like"/>
    <property type="match status" value="1"/>
</dbReference>
<comment type="caution">
    <text evidence="11">The sequence shown here is derived from an EMBL/GenBank/DDBJ whole genome shotgun (WGS) entry which is preliminary data.</text>
</comment>
<keyword evidence="7" id="KW-0092">Biotin</keyword>
<name>A0AAV7WHX5_PLEWA</name>
<proteinExistence type="inferred from homology"/>
<evidence type="ECO:0000256" key="7">
    <source>
        <dbReference type="ARBA" id="ARBA00023267"/>
    </source>
</evidence>
<evidence type="ECO:0000256" key="9">
    <source>
        <dbReference type="SAM" id="MobiDB-lite"/>
    </source>
</evidence>
<feature type="signal peptide" evidence="10">
    <location>
        <begin position="1"/>
        <end position="31"/>
    </location>
</feature>
<evidence type="ECO:0000256" key="3">
    <source>
        <dbReference type="ARBA" id="ARBA00022525"/>
    </source>
</evidence>
<comment type="subcellular location">
    <subcellularLocation>
        <location evidence="1">Secreted</location>
    </subcellularLocation>
</comment>
<accession>A0AAV7WHX5</accession>
<protein>
    <submittedName>
        <fullName evidence="11">Uncharacterized protein</fullName>
    </submittedName>
</protein>
<dbReference type="EMBL" id="JANPWB010000001">
    <property type="protein sequence ID" value="KAJ1212571.1"/>
    <property type="molecule type" value="Genomic_DNA"/>
</dbReference>
<evidence type="ECO:0000313" key="11">
    <source>
        <dbReference type="EMBL" id="KAJ1212571.1"/>
    </source>
</evidence>
<evidence type="ECO:0000256" key="1">
    <source>
        <dbReference type="ARBA" id="ARBA00004613"/>
    </source>
</evidence>
<feature type="compositionally biased region" description="Polar residues" evidence="9">
    <location>
        <begin position="137"/>
        <end position="146"/>
    </location>
</feature>
<evidence type="ECO:0000256" key="4">
    <source>
        <dbReference type="ARBA" id="ARBA00022729"/>
    </source>
</evidence>
<keyword evidence="12" id="KW-1185">Reference proteome</keyword>
<dbReference type="PANTHER" id="PTHR34399:SF3">
    <property type="entry name" value="AVID PROTEIN-RELATED"/>
    <property type="match status" value="1"/>
</dbReference>
<dbReference type="InterPro" id="IPR051764">
    <property type="entry name" value="Avidin/Streptavidin-rel"/>
</dbReference>
<reference evidence="11" key="1">
    <citation type="journal article" date="2022" name="bioRxiv">
        <title>Sequencing and chromosome-scale assembly of the giantPleurodeles waltlgenome.</title>
        <authorList>
            <person name="Brown T."/>
            <person name="Elewa A."/>
            <person name="Iarovenko S."/>
            <person name="Subramanian E."/>
            <person name="Araus A.J."/>
            <person name="Petzold A."/>
            <person name="Susuki M."/>
            <person name="Suzuki K.-i.T."/>
            <person name="Hayashi T."/>
            <person name="Toyoda A."/>
            <person name="Oliveira C."/>
            <person name="Osipova E."/>
            <person name="Leigh N.D."/>
            <person name="Simon A."/>
            <person name="Yun M.H."/>
        </authorList>
    </citation>
    <scope>NUCLEOTIDE SEQUENCE</scope>
    <source>
        <strain evidence="11">20211129_DDA</strain>
        <tissue evidence="11">Liver</tissue>
    </source>
</reference>
<dbReference type="SUPFAM" id="SSF50876">
    <property type="entry name" value="Avidin/streptavidin"/>
    <property type="match status" value="1"/>
</dbReference>
<dbReference type="PROSITE" id="PS51326">
    <property type="entry name" value="AVIDIN_2"/>
    <property type="match status" value="1"/>
</dbReference>
<evidence type="ECO:0000256" key="10">
    <source>
        <dbReference type="SAM" id="SignalP"/>
    </source>
</evidence>
<evidence type="ECO:0000313" key="12">
    <source>
        <dbReference type="Proteomes" id="UP001066276"/>
    </source>
</evidence>
<dbReference type="GO" id="GO:0009374">
    <property type="term" value="F:biotin binding"/>
    <property type="evidence" value="ECO:0007669"/>
    <property type="project" value="InterPro"/>
</dbReference>
<organism evidence="11 12">
    <name type="scientific">Pleurodeles waltl</name>
    <name type="common">Iberian ribbed newt</name>
    <dbReference type="NCBI Taxonomy" id="8319"/>
    <lineage>
        <taxon>Eukaryota</taxon>
        <taxon>Metazoa</taxon>
        <taxon>Chordata</taxon>
        <taxon>Craniata</taxon>
        <taxon>Vertebrata</taxon>
        <taxon>Euteleostomi</taxon>
        <taxon>Amphibia</taxon>
        <taxon>Batrachia</taxon>
        <taxon>Caudata</taxon>
        <taxon>Salamandroidea</taxon>
        <taxon>Salamandridae</taxon>
        <taxon>Pleurodelinae</taxon>
        <taxon>Pleurodeles</taxon>
    </lineage>
</organism>
<keyword evidence="6" id="KW-0325">Glycoprotein</keyword>
<evidence type="ECO:0000256" key="2">
    <source>
        <dbReference type="ARBA" id="ARBA00006297"/>
    </source>
</evidence>
<dbReference type="PRINTS" id="PR00709">
    <property type="entry name" value="AVIDIN"/>
</dbReference>
<dbReference type="PANTHER" id="PTHR34399">
    <property type="entry name" value="AVIDIN-RELATED"/>
    <property type="match status" value="1"/>
</dbReference>
<feature type="chain" id="PRO_5043541007" evidence="10">
    <location>
        <begin position="32"/>
        <end position="174"/>
    </location>
</feature>
<comment type="similarity">
    <text evidence="2">Belongs to the avidin/streptavidin family.</text>
</comment>
<dbReference type="Proteomes" id="UP001066276">
    <property type="component" value="Chromosome 1_1"/>
</dbReference>
<dbReference type="Pfam" id="PF01382">
    <property type="entry name" value="Avidin"/>
    <property type="match status" value="1"/>
</dbReference>
<dbReference type="AlphaFoldDB" id="A0AAV7WHX5"/>
<dbReference type="InterPro" id="IPR036896">
    <property type="entry name" value="Avidin-like_sf"/>
</dbReference>